<evidence type="ECO:0000259" key="7">
    <source>
        <dbReference type="Pfam" id="PF21317"/>
    </source>
</evidence>
<dbReference type="SUPFAM" id="SSF51445">
    <property type="entry name" value="(Trans)glycosidases"/>
    <property type="match status" value="1"/>
</dbReference>
<feature type="domain" description="Beta-galactosidase 1-like first all-beta" evidence="7">
    <location>
        <begin position="368"/>
        <end position="478"/>
    </location>
</feature>
<evidence type="ECO:0000256" key="1">
    <source>
        <dbReference type="ARBA" id="ARBA00009809"/>
    </source>
</evidence>
<dbReference type="InterPro" id="IPR001944">
    <property type="entry name" value="Glycoside_Hdrlase_35"/>
</dbReference>
<dbReference type="EC" id="3.2.1.23" evidence="4"/>
<feature type="domain" description="Beta-galactosidase galactose-binding" evidence="8">
    <location>
        <begin position="504"/>
        <end position="560"/>
    </location>
</feature>
<dbReference type="Pfam" id="PF01301">
    <property type="entry name" value="Glyco_hydro_35"/>
    <property type="match status" value="1"/>
</dbReference>
<evidence type="ECO:0000256" key="5">
    <source>
        <dbReference type="RuleBase" id="RU003679"/>
    </source>
</evidence>
<dbReference type="PRINTS" id="PR00742">
    <property type="entry name" value="GLHYDRLASE35"/>
</dbReference>
<dbReference type="EMBL" id="CP115965">
    <property type="protein sequence ID" value="WZW98153.1"/>
    <property type="molecule type" value="Genomic_DNA"/>
</dbReference>
<protein>
    <recommendedName>
        <fullName evidence="4">Beta-galactosidase</fullName>
        <ecNumber evidence="4">3.2.1.23</ecNumber>
    </recommendedName>
</protein>
<dbReference type="RefSeq" id="WP_232547309.1">
    <property type="nucleotide sequence ID" value="NZ_CP115965.1"/>
</dbReference>
<dbReference type="PIRSF" id="PIRSF006336">
    <property type="entry name" value="B-gal"/>
    <property type="match status" value="1"/>
</dbReference>
<comment type="catalytic activity">
    <reaction evidence="4">
        <text>Hydrolysis of terminal non-reducing beta-D-galactose residues in beta-D-galactosides.</text>
        <dbReference type="EC" id="3.2.1.23"/>
    </reaction>
</comment>
<evidence type="ECO:0000256" key="3">
    <source>
        <dbReference type="ARBA" id="ARBA00023295"/>
    </source>
</evidence>
<evidence type="ECO:0000313" key="10">
    <source>
        <dbReference type="Proteomes" id="UP001434337"/>
    </source>
</evidence>
<dbReference type="InterPro" id="IPR026283">
    <property type="entry name" value="B-gal_1-like"/>
</dbReference>
<gene>
    <name evidence="9" type="ORF">PCC79_14875</name>
</gene>
<keyword evidence="3 4" id="KW-0326">Glycosidase</keyword>
<dbReference type="Proteomes" id="UP001434337">
    <property type="component" value="Chromosome"/>
</dbReference>
<sequence>MTLDIVDGGFVRDGRPHQIISGAVHYFRVHPELWRDRLERVAALGLNTVETYLAWNYHERTPGTIDFSGPRDVRRFIELAGELGLDVLVRPGPYICAEWDFGGLPAWLMRTPMALRTADPAFLATVDRWLDAAVAEIAPLLATRGGPVVGVQVENEYGSYGSDAAYLAHVRDGLVRRGVDVWLFTSDGPGPDWLAHGAVPGVTATVNFGSRVAASFAELRRVRPDDPPVCMEFWNGWFDHWGEPHHTREAQDAAATLAEMLTAGAGVNFYMAHGGTNHGLWSGANHDGERLQPTVTSYDYDAPVGEAGELTAKFHAYADVIAAHTGRTPPPAPAPLPRHRPQQVAVTGWASLLDHADLFGPPRHAAHPLPLEELGADHGLALYEGSTFVPPEGRDLVLEGLADRAELLVDGVSAGTADRNDGEARFPLTPRADGAERQLTLVVENAGRINFGPRLGERKGLTGVRLGDRFVHGWASRALTIDDPAWLGGVRWSASRPATAGPLLARAEMVVDAPADGFLALPSWGRGFCWLNGVLLGRFDEVGPQRTLYAALPLWRAGANEIVVGALAGAGVPTDAGVQLRDEPELDGSVHIVNKS</sequence>
<name>A0ABZ3C5V5_9ACTN</name>
<dbReference type="InterPro" id="IPR048913">
    <property type="entry name" value="BetaGal_gal-bd"/>
</dbReference>
<dbReference type="InterPro" id="IPR008979">
    <property type="entry name" value="Galactose-bd-like_sf"/>
</dbReference>
<evidence type="ECO:0000259" key="6">
    <source>
        <dbReference type="Pfam" id="PF01301"/>
    </source>
</evidence>
<dbReference type="Gene3D" id="2.60.120.260">
    <property type="entry name" value="Galactose-binding domain-like"/>
    <property type="match status" value="2"/>
</dbReference>
<dbReference type="Gene3D" id="3.20.20.80">
    <property type="entry name" value="Glycosidases"/>
    <property type="match status" value="1"/>
</dbReference>
<dbReference type="InterPro" id="IPR048912">
    <property type="entry name" value="BetaGal1-like_ABD1"/>
</dbReference>
<dbReference type="PROSITE" id="PS01182">
    <property type="entry name" value="GLYCOSYL_HYDROL_F35"/>
    <property type="match status" value="1"/>
</dbReference>
<feature type="domain" description="Glycoside hydrolase 35 catalytic" evidence="6">
    <location>
        <begin position="10"/>
        <end position="322"/>
    </location>
</feature>
<organism evidence="9 10">
    <name type="scientific">Propioniciclava soli</name>
    <dbReference type="NCBI Taxonomy" id="2775081"/>
    <lineage>
        <taxon>Bacteria</taxon>
        <taxon>Bacillati</taxon>
        <taxon>Actinomycetota</taxon>
        <taxon>Actinomycetes</taxon>
        <taxon>Propionibacteriales</taxon>
        <taxon>Propionibacteriaceae</taxon>
        <taxon>Propioniciclava</taxon>
    </lineage>
</organism>
<dbReference type="SUPFAM" id="SSF49785">
    <property type="entry name" value="Galactose-binding domain-like"/>
    <property type="match status" value="1"/>
</dbReference>
<evidence type="ECO:0000256" key="4">
    <source>
        <dbReference type="RuleBase" id="RU000675"/>
    </source>
</evidence>
<dbReference type="PANTHER" id="PTHR23421">
    <property type="entry name" value="BETA-GALACTOSIDASE RELATED"/>
    <property type="match status" value="1"/>
</dbReference>
<reference evidence="9 10" key="1">
    <citation type="journal article" date="2023" name="Environ Microbiome">
        <title>A coral-associated actinobacterium mitigates coral bleaching under heat stress.</title>
        <authorList>
            <person name="Li J."/>
            <person name="Zou Y."/>
            <person name="Li Q."/>
            <person name="Zhang J."/>
            <person name="Bourne D.G."/>
            <person name="Lyu Y."/>
            <person name="Liu C."/>
            <person name="Zhang S."/>
        </authorList>
    </citation>
    <scope>NUCLEOTIDE SEQUENCE [LARGE SCALE GENOMIC DNA]</scope>
    <source>
        <strain evidence="9 10">SCSIO 13291</strain>
    </source>
</reference>
<evidence type="ECO:0000313" key="9">
    <source>
        <dbReference type="EMBL" id="WZW98153.1"/>
    </source>
</evidence>
<dbReference type="Pfam" id="PF21317">
    <property type="entry name" value="BetaGal_ABD_1"/>
    <property type="match status" value="1"/>
</dbReference>
<evidence type="ECO:0000256" key="2">
    <source>
        <dbReference type="ARBA" id="ARBA00022801"/>
    </source>
</evidence>
<keyword evidence="2 4" id="KW-0378">Hydrolase</keyword>
<dbReference type="InterPro" id="IPR031330">
    <property type="entry name" value="Gly_Hdrlase_35_cat"/>
</dbReference>
<keyword evidence="10" id="KW-1185">Reference proteome</keyword>
<proteinExistence type="inferred from homology"/>
<dbReference type="InterPro" id="IPR017853">
    <property type="entry name" value="GH"/>
</dbReference>
<dbReference type="Pfam" id="PF21467">
    <property type="entry name" value="BetaGal_gal-bd"/>
    <property type="match status" value="1"/>
</dbReference>
<dbReference type="InterPro" id="IPR019801">
    <property type="entry name" value="Glyco_hydro_35_CS"/>
</dbReference>
<comment type="similarity">
    <text evidence="1 5">Belongs to the glycosyl hydrolase 35 family.</text>
</comment>
<accession>A0ABZ3C5V5</accession>
<evidence type="ECO:0000259" key="8">
    <source>
        <dbReference type="Pfam" id="PF21467"/>
    </source>
</evidence>